<keyword evidence="14" id="KW-1185">Reference proteome</keyword>
<evidence type="ECO:0000256" key="7">
    <source>
        <dbReference type="ARBA" id="ARBA00023136"/>
    </source>
</evidence>
<feature type="transmembrane region" description="Helical" evidence="11">
    <location>
        <begin position="35"/>
        <end position="55"/>
    </location>
</feature>
<dbReference type="KEGG" id="phu:Phum_PHUM035690"/>
<keyword evidence="5 10" id="KW-0769">Symport</keyword>
<feature type="binding site" evidence="8">
    <location>
        <position position="46"/>
    </location>
    <ligand>
        <name>Na(+)</name>
        <dbReference type="ChEBI" id="CHEBI:29101"/>
        <label>1</label>
    </ligand>
</feature>
<dbReference type="GO" id="GO:0046872">
    <property type="term" value="F:metal ion binding"/>
    <property type="evidence" value="ECO:0007669"/>
    <property type="project" value="UniProtKB-KW"/>
</dbReference>
<evidence type="ECO:0000256" key="2">
    <source>
        <dbReference type="ARBA" id="ARBA00006459"/>
    </source>
</evidence>
<dbReference type="Proteomes" id="UP000009046">
    <property type="component" value="Unassembled WGS sequence"/>
</dbReference>
<feature type="disulfide bond" evidence="9">
    <location>
        <begin position="149"/>
        <end position="158"/>
    </location>
</feature>
<dbReference type="OrthoDB" id="6581954at2759"/>
<feature type="transmembrane region" description="Helical" evidence="11">
    <location>
        <begin position="110"/>
        <end position="137"/>
    </location>
</feature>
<keyword evidence="4 10" id="KW-0812">Transmembrane</keyword>
<dbReference type="GO" id="GO:0005886">
    <property type="term" value="C:plasma membrane"/>
    <property type="evidence" value="ECO:0007669"/>
    <property type="project" value="TreeGrafter"/>
</dbReference>
<keyword evidence="3 10" id="KW-0813">Transport</keyword>
<feature type="transmembrane region" description="Helical" evidence="11">
    <location>
        <begin position="519"/>
        <end position="538"/>
    </location>
</feature>
<feature type="transmembrane region" description="Helical" evidence="11">
    <location>
        <begin position="264"/>
        <end position="291"/>
    </location>
</feature>
<dbReference type="VEuPathDB" id="VectorBase:PHUM035690"/>
<dbReference type="EnsemblMetazoa" id="PHUM035690-RA">
    <property type="protein sequence ID" value="PHUM035690-PA"/>
    <property type="gene ID" value="PHUM035690"/>
</dbReference>
<dbReference type="HOGENOM" id="CLU_006855_9_5_1"/>
<evidence type="ECO:0000256" key="10">
    <source>
        <dbReference type="RuleBase" id="RU003732"/>
    </source>
</evidence>
<dbReference type="CTD" id="8232404"/>
<dbReference type="eggNOG" id="KOG3660">
    <property type="taxonomic scope" value="Eukaryota"/>
</dbReference>
<feature type="transmembrane region" description="Helical" evidence="11">
    <location>
        <begin position="233"/>
        <end position="252"/>
    </location>
</feature>
<dbReference type="OMA" id="SYNRYHH"/>
<evidence type="ECO:0000256" key="3">
    <source>
        <dbReference type="ARBA" id="ARBA00022448"/>
    </source>
</evidence>
<feature type="transmembrane region" description="Helical" evidence="11">
    <location>
        <begin position="67"/>
        <end position="89"/>
    </location>
</feature>
<comment type="similarity">
    <text evidence="2 10">Belongs to the sodium:neurotransmitter symporter (SNF) (TC 2.A.22) family.</text>
</comment>
<feature type="transmembrane region" description="Helical" evidence="11">
    <location>
        <begin position="443"/>
        <end position="468"/>
    </location>
</feature>
<accession>E0VAE8</accession>
<dbReference type="PROSITE" id="PS50267">
    <property type="entry name" value="NA_NEUROTRAN_SYMP_3"/>
    <property type="match status" value="1"/>
</dbReference>
<dbReference type="PROSITE" id="PS00610">
    <property type="entry name" value="NA_NEUROTRAN_SYMP_1"/>
    <property type="match status" value="1"/>
</dbReference>
<dbReference type="PANTHER" id="PTHR11616:SF325">
    <property type="entry name" value="TRANSPORTER"/>
    <property type="match status" value="1"/>
</dbReference>
<evidence type="ECO:0000313" key="14">
    <source>
        <dbReference type="Proteomes" id="UP000009046"/>
    </source>
</evidence>
<feature type="binding site" evidence="8">
    <location>
        <position position="415"/>
    </location>
    <ligand>
        <name>Na(+)</name>
        <dbReference type="ChEBI" id="CHEBI:29101"/>
        <label>1</label>
    </ligand>
</feature>
<feature type="binding site" evidence="8">
    <location>
        <position position="44"/>
    </location>
    <ligand>
        <name>Na(+)</name>
        <dbReference type="ChEBI" id="CHEBI:29101"/>
        <label>2</label>
    </ligand>
</feature>
<evidence type="ECO:0000256" key="9">
    <source>
        <dbReference type="PIRSR" id="PIRSR600175-2"/>
    </source>
</evidence>
<dbReference type="SUPFAM" id="SSF161070">
    <property type="entry name" value="SNF-like"/>
    <property type="match status" value="1"/>
</dbReference>
<evidence type="ECO:0000256" key="1">
    <source>
        <dbReference type="ARBA" id="ARBA00004141"/>
    </source>
</evidence>
<evidence type="ECO:0000313" key="13">
    <source>
        <dbReference type="EnsemblMetazoa" id="PHUM035690-PA"/>
    </source>
</evidence>
<feature type="binding site" evidence="8">
    <location>
        <position position="47"/>
    </location>
    <ligand>
        <name>Na(+)</name>
        <dbReference type="ChEBI" id="CHEBI:29101"/>
        <label>1</label>
    </ligand>
</feature>
<gene>
    <name evidence="13" type="primary">8232404</name>
    <name evidence="12" type="ORF">Phum_PHUM035690</name>
</gene>
<reference evidence="12" key="1">
    <citation type="submission" date="2007-04" db="EMBL/GenBank/DDBJ databases">
        <title>Annotation of Pediculus humanus corporis strain USDA.</title>
        <authorList>
            <person name="Kirkness E."/>
            <person name="Hannick L."/>
            <person name="Hass B."/>
            <person name="Bruggner R."/>
            <person name="Lawson D."/>
            <person name="Bidwell S."/>
            <person name="Joardar V."/>
            <person name="Caler E."/>
            <person name="Walenz B."/>
            <person name="Inman J."/>
            <person name="Schobel S."/>
            <person name="Galinsky K."/>
            <person name="Amedeo P."/>
            <person name="Strausberg R."/>
        </authorList>
    </citation>
    <scope>NUCLEOTIDE SEQUENCE</scope>
    <source>
        <strain evidence="12">USDA</strain>
    </source>
</reference>
<keyword evidence="9" id="KW-1015">Disulfide bond</keyword>
<protein>
    <recommendedName>
        <fullName evidence="10">Transporter</fullName>
    </recommendedName>
</protein>
<dbReference type="PRINTS" id="PR00176">
    <property type="entry name" value="NANEUSMPORT"/>
</dbReference>
<dbReference type="GeneID" id="8232404"/>
<feature type="transmembrane region" description="Helical" evidence="11">
    <location>
        <begin position="311"/>
        <end position="328"/>
    </location>
</feature>
<feature type="binding site" evidence="8">
    <location>
        <position position="414"/>
    </location>
    <ligand>
        <name>Na(+)</name>
        <dbReference type="ChEBI" id="CHEBI:29101"/>
        <label>1</label>
    </ligand>
</feature>
<feature type="binding site" evidence="8">
    <location>
        <position position="51"/>
    </location>
    <ligand>
        <name>Na(+)</name>
        <dbReference type="ChEBI" id="CHEBI:29101"/>
        <label>1</label>
    </ligand>
</feature>
<feature type="transmembrane region" description="Helical" evidence="11">
    <location>
        <begin position="340"/>
        <end position="365"/>
    </location>
</feature>
<dbReference type="Pfam" id="PF00209">
    <property type="entry name" value="SNF"/>
    <property type="match status" value="2"/>
</dbReference>
<dbReference type="AlphaFoldDB" id="E0VAE8"/>
<feature type="transmembrane region" description="Helical" evidence="11">
    <location>
        <begin position="480"/>
        <end position="498"/>
    </location>
</feature>
<sequence length="596" mass="68124">MENPNFVNDSMKSVTISQEAKPKSKYRDREKWSRGIEFVLSCIGFAVGLGNIWRFPYLCYKNGGGAFMIPYLICLVAGGIPIFFLEIAIGQYTSQGGITAWNFCPIFKGIGYATTVICFLLNIYYIVILAWAFHFFFNSFRSELPWSTCNNWWNTPKCIVGSEAKALRENTTEEHVGEKRVDAIIEYWELVYNNTFNKFHLKSLLLYKPSYFRRKVLGISTGVDDVSTLQWELVGTLFLAWVIVYFCVWKGVKSSGKVVYFTAVFPYLMLTALLIRGVTLDGAAEGITFYLKPDFSKLLESTVWIDAGTQIFFSYAIALGCMTALGSYNNFHNNFVKDCIFVSVINSCTSLYSGFAIFSVLGFMAKEHGVPIQDVAESGPGLVFIVYPKAISQMSWGPLWSFLFFFMILLMGIDSQFVGMEGLITAIVDVYPRYLRKGKRREVFIAFISIISFLLGLTMVTDGGIYMFQVFDYYSASGMVLLWMCFFECITIAYVYGVDKFYDNITEMIGYKLGPWLKYCWLVFTPIITMGILLFSFASYKPLTYNRTYVYPIWAQVVGWFMALIPMCIVPLYFLYHLFRSPGSTLKEVPIKQYLF</sequence>
<dbReference type="RefSeq" id="XP_002423092.1">
    <property type="nucleotide sequence ID" value="XM_002423047.1"/>
</dbReference>
<name>E0VAE8_PEDHC</name>
<keyword evidence="6 11" id="KW-1133">Transmembrane helix</keyword>
<organism>
    <name type="scientific">Pediculus humanus subsp. corporis</name>
    <name type="common">Body louse</name>
    <dbReference type="NCBI Taxonomy" id="121224"/>
    <lineage>
        <taxon>Eukaryota</taxon>
        <taxon>Metazoa</taxon>
        <taxon>Ecdysozoa</taxon>
        <taxon>Arthropoda</taxon>
        <taxon>Hexapoda</taxon>
        <taxon>Insecta</taxon>
        <taxon>Pterygota</taxon>
        <taxon>Neoptera</taxon>
        <taxon>Paraneoptera</taxon>
        <taxon>Psocodea</taxon>
        <taxon>Troctomorpha</taxon>
        <taxon>Phthiraptera</taxon>
        <taxon>Anoplura</taxon>
        <taxon>Pediculidae</taxon>
        <taxon>Pediculus</taxon>
    </lineage>
</organism>
<evidence type="ECO:0000256" key="11">
    <source>
        <dbReference type="SAM" id="Phobius"/>
    </source>
</evidence>
<evidence type="ECO:0000256" key="6">
    <source>
        <dbReference type="ARBA" id="ARBA00022989"/>
    </source>
</evidence>
<dbReference type="InterPro" id="IPR037272">
    <property type="entry name" value="SNS_sf"/>
</dbReference>
<feature type="binding site" evidence="8">
    <location>
        <position position="346"/>
    </location>
    <ligand>
        <name>Na(+)</name>
        <dbReference type="ChEBI" id="CHEBI:29101"/>
        <label>1</label>
    </ligand>
</feature>
<keyword evidence="7 11" id="KW-0472">Membrane</keyword>
<dbReference type="InParanoid" id="E0VAE8"/>
<feature type="transmembrane region" description="Helical" evidence="11">
    <location>
        <begin position="402"/>
        <end position="431"/>
    </location>
</feature>
<dbReference type="CDD" id="cd11496">
    <property type="entry name" value="SLC6sbd-TauT-like"/>
    <property type="match status" value="1"/>
</dbReference>
<keyword evidence="8" id="KW-0479">Metal-binding</keyword>
<comment type="subcellular location">
    <subcellularLocation>
        <location evidence="1">Membrane</location>
        <topology evidence="1">Multi-pass membrane protein</topology>
    </subcellularLocation>
</comment>
<feature type="transmembrane region" description="Helical" evidence="11">
    <location>
        <begin position="558"/>
        <end position="579"/>
    </location>
</feature>
<evidence type="ECO:0000256" key="8">
    <source>
        <dbReference type="PIRSR" id="PIRSR600175-1"/>
    </source>
</evidence>
<feature type="binding site" evidence="8">
    <location>
        <position position="314"/>
    </location>
    <ligand>
        <name>Na(+)</name>
        <dbReference type="ChEBI" id="CHEBI:29101"/>
        <label>1</label>
    </ligand>
</feature>
<evidence type="ECO:0000256" key="5">
    <source>
        <dbReference type="ARBA" id="ARBA00022847"/>
    </source>
</evidence>
<dbReference type="EMBL" id="DS235005">
    <property type="protein sequence ID" value="EEB10354.1"/>
    <property type="molecule type" value="Genomic_DNA"/>
</dbReference>
<reference evidence="12" key="2">
    <citation type="submission" date="2007-04" db="EMBL/GenBank/DDBJ databases">
        <title>The genome of the human body louse.</title>
        <authorList>
            <consortium name="The Human Body Louse Genome Consortium"/>
            <person name="Kirkness E."/>
            <person name="Walenz B."/>
            <person name="Hass B."/>
            <person name="Bruggner R."/>
            <person name="Strausberg R."/>
        </authorList>
    </citation>
    <scope>NUCLEOTIDE SEQUENCE</scope>
    <source>
        <strain evidence="12">USDA</strain>
    </source>
</reference>
<dbReference type="EMBL" id="AAZO01000425">
    <property type="status" value="NOT_ANNOTATED_CDS"/>
    <property type="molecule type" value="Genomic_DNA"/>
</dbReference>
<dbReference type="GO" id="GO:0005332">
    <property type="term" value="F:gamma-aminobutyric acid:sodium:chloride symporter activity"/>
    <property type="evidence" value="ECO:0007669"/>
    <property type="project" value="TreeGrafter"/>
</dbReference>
<evidence type="ECO:0000313" key="12">
    <source>
        <dbReference type="EMBL" id="EEB10354.1"/>
    </source>
</evidence>
<keyword evidence="8" id="KW-0915">Sodium</keyword>
<reference evidence="13" key="3">
    <citation type="submission" date="2020-05" db="UniProtKB">
        <authorList>
            <consortium name="EnsemblMetazoa"/>
        </authorList>
    </citation>
    <scope>IDENTIFICATION</scope>
    <source>
        <strain evidence="13">USDA</strain>
    </source>
</reference>
<dbReference type="PANTHER" id="PTHR11616">
    <property type="entry name" value="SODIUM/CHLORIDE DEPENDENT TRANSPORTER"/>
    <property type="match status" value="1"/>
</dbReference>
<evidence type="ECO:0000256" key="4">
    <source>
        <dbReference type="ARBA" id="ARBA00022692"/>
    </source>
</evidence>
<proteinExistence type="inferred from homology"/>
<dbReference type="InterPro" id="IPR000175">
    <property type="entry name" value="Na/ntran_symport"/>
</dbReference>